<evidence type="ECO:0000256" key="13">
    <source>
        <dbReference type="PIRSR" id="PIRSR000137-3"/>
    </source>
</evidence>
<keyword evidence="11" id="KW-0456">Lyase</keyword>
<dbReference type="InterPro" id="IPR007867">
    <property type="entry name" value="GMC_OxRtase_C"/>
</dbReference>
<evidence type="ECO:0000256" key="12">
    <source>
        <dbReference type="PIRSR" id="PIRSR000137-2"/>
    </source>
</evidence>
<dbReference type="Proteomes" id="UP000796880">
    <property type="component" value="Unassembled WGS sequence"/>
</dbReference>
<organism evidence="18 19">
    <name type="scientific">Rhamnella rubrinervis</name>
    <dbReference type="NCBI Taxonomy" id="2594499"/>
    <lineage>
        <taxon>Eukaryota</taxon>
        <taxon>Viridiplantae</taxon>
        <taxon>Streptophyta</taxon>
        <taxon>Embryophyta</taxon>
        <taxon>Tracheophyta</taxon>
        <taxon>Spermatophyta</taxon>
        <taxon>Magnoliopsida</taxon>
        <taxon>eudicotyledons</taxon>
        <taxon>Gunneridae</taxon>
        <taxon>Pentapetalae</taxon>
        <taxon>rosids</taxon>
        <taxon>fabids</taxon>
        <taxon>Rosales</taxon>
        <taxon>Rhamnaceae</taxon>
        <taxon>rhamnoid group</taxon>
        <taxon>Rhamneae</taxon>
        <taxon>Rhamnella</taxon>
    </lineage>
</organism>
<dbReference type="EC" id="4.1.2.10" evidence="5"/>
<dbReference type="PROSITE" id="PS00623">
    <property type="entry name" value="GMC_OXRED_1"/>
    <property type="match status" value="1"/>
</dbReference>
<evidence type="ECO:0000256" key="15">
    <source>
        <dbReference type="SAM" id="SignalP"/>
    </source>
</evidence>
<reference evidence="18" key="1">
    <citation type="submission" date="2020-03" db="EMBL/GenBank/DDBJ databases">
        <title>A high-quality chromosome-level genome assembly of a woody plant with both climbing and erect habits, Rhamnella rubrinervis.</title>
        <authorList>
            <person name="Lu Z."/>
            <person name="Yang Y."/>
            <person name="Zhu X."/>
            <person name="Sun Y."/>
        </authorList>
    </citation>
    <scope>NUCLEOTIDE SEQUENCE</scope>
    <source>
        <strain evidence="18">BYM</strain>
        <tissue evidence="18">Leaf</tissue>
    </source>
</reference>
<feature type="domain" description="Glucose-methanol-choline oxidoreductase N-terminal" evidence="17">
    <location>
        <begin position="282"/>
        <end position="296"/>
    </location>
</feature>
<feature type="binding site" evidence="12">
    <location>
        <position position="238"/>
    </location>
    <ligand>
        <name>FAD</name>
        <dbReference type="ChEBI" id="CHEBI:57692"/>
    </ligand>
</feature>
<evidence type="ECO:0000256" key="2">
    <source>
        <dbReference type="ARBA" id="ARBA00001974"/>
    </source>
</evidence>
<keyword evidence="7 15" id="KW-0732">Signal</keyword>
<evidence type="ECO:0000256" key="10">
    <source>
        <dbReference type="ARBA" id="ARBA00023180"/>
    </source>
</evidence>
<dbReference type="OrthoDB" id="269227at2759"/>
<dbReference type="SUPFAM" id="SSF51905">
    <property type="entry name" value="FAD/NAD(P)-binding domain"/>
    <property type="match status" value="1"/>
</dbReference>
<dbReference type="Pfam" id="PF05199">
    <property type="entry name" value="GMC_oxred_C"/>
    <property type="match status" value="1"/>
</dbReference>
<name>A0A8K0HJJ0_9ROSA</name>
<evidence type="ECO:0000256" key="1">
    <source>
        <dbReference type="ARBA" id="ARBA00001147"/>
    </source>
</evidence>
<keyword evidence="9 13" id="KW-1015">Disulfide bond</keyword>
<dbReference type="Pfam" id="PF00732">
    <property type="entry name" value="GMC_oxred_N"/>
    <property type="match status" value="1"/>
</dbReference>
<sequence length="553" mass="60542">MATLTLILLFYLFHAQLEALALPTSSDYDFSYMESVYSATDVPLEEEYDYIIVGGGTAGCSLASTLSKKYSVLVVERGGDPAAYPQVLSADGSLTNFLQEDDGITPAERFTSEDGVENARGRVLGGSSMINLGFYSRADDEFYQESGIQWDMSLVENAYRWVEETIVFQYNLSLWQSAAKEALLEAGLRPDNGFNLDHIVGTKASGSTFDEEGRRHGAVELLNRGELENLRVVVHGTVERIMLSSNASSNNLSAIGVAYTDLKNRSHRAYVRDKGEVILSAGAIGSPQLLLLSGVGPDSYLSSLQIPVVHPNPYVGKYMVDNPRNNINIVVPFTLDPSNAQIVGITNDFNYIETISYSLPFSFPLPFGLYPNSTSPIDMSVATIAGKVSEPLSTGSLRLASSSDVRVSPTVRFNYFDNPIDLASCVRGMRKVGDMLKTKALEPFKIRGLTVAEEGFKFLGPSLPDNFQSDDSSMESFCRKTVTTFWHYHGGCLVGKVVDGDLRVLGINALRVVDASTFKTSPGTNPQATIMMFGRYVGFKMLQEREEALCRSI</sequence>
<feature type="domain" description="Glucose-methanol-choline oxidoreductase N-terminal" evidence="16">
    <location>
        <begin position="121"/>
        <end position="144"/>
    </location>
</feature>
<gene>
    <name evidence="18" type="ORF">FNV43_RR03267</name>
</gene>
<dbReference type="InterPro" id="IPR000172">
    <property type="entry name" value="GMC_OxRdtase_N"/>
</dbReference>
<dbReference type="InterPro" id="IPR051871">
    <property type="entry name" value="GMC_Oxidoreductase-Related"/>
</dbReference>
<feature type="chain" id="PRO_5035461668" description="(R)-mandelonitrile lyase" evidence="15">
    <location>
        <begin position="22"/>
        <end position="553"/>
    </location>
</feature>
<keyword evidence="6 14" id="KW-0285">Flavoprotein</keyword>
<dbReference type="PANTHER" id="PTHR45968">
    <property type="entry name" value="OSJNBA0019K04.7 PROTEIN"/>
    <property type="match status" value="1"/>
</dbReference>
<keyword evidence="19" id="KW-1185">Reference proteome</keyword>
<comment type="caution">
    <text evidence="18">The sequence shown here is derived from an EMBL/GenBank/DDBJ whole genome shotgun (WGS) entry which is preliminary data.</text>
</comment>
<feature type="binding site" evidence="12">
    <location>
        <begin position="76"/>
        <end position="77"/>
    </location>
    <ligand>
        <name>FAD</name>
        <dbReference type="ChEBI" id="CHEBI:57692"/>
    </ligand>
</feature>
<dbReference type="AlphaFoldDB" id="A0A8K0HJJ0"/>
<dbReference type="PROSITE" id="PS00624">
    <property type="entry name" value="GMC_OXRED_2"/>
    <property type="match status" value="1"/>
</dbReference>
<protein>
    <recommendedName>
        <fullName evidence="5">(R)-mandelonitrile lyase</fullName>
        <ecNumber evidence="5">4.1.2.10</ecNumber>
    </recommendedName>
</protein>
<comment type="catalytic activity">
    <reaction evidence="1">
        <text>(R)-mandelonitrile = benzaldehyde + hydrogen cyanide</text>
        <dbReference type="Rhea" id="RHEA:18313"/>
        <dbReference type="ChEBI" id="CHEBI:17169"/>
        <dbReference type="ChEBI" id="CHEBI:18407"/>
        <dbReference type="ChEBI" id="CHEBI:18450"/>
        <dbReference type="EC" id="4.1.2.10"/>
    </reaction>
</comment>
<evidence type="ECO:0000259" key="17">
    <source>
        <dbReference type="PROSITE" id="PS00624"/>
    </source>
</evidence>
<evidence type="ECO:0000256" key="9">
    <source>
        <dbReference type="ARBA" id="ARBA00023157"/>
    </source>
</evidence>
<keyword evidence="8 12" id="KW-0274">FAD</keyword>
<dbReference type="GO" id="GO:0046593">
    <property type="term" value="F:mandelonitrile lyase activity"/>
    <property type="evidence" value="ECO:0007669"/>
    <property type="project" value="UniProtKB-EC"/>
</dbReference>
<feature type="disulfide bond" evidence="13">
    <location>
        <begin position="425"/>
        <end position="478"/>
    </location>
</feature>
<evidence type="ECO:0000259" key="16">
    <source>
        <dbReference type="PROSITE" id="PS00623"/>
    </source>
</evidence>
<evidence type="ECO:0000256" key="3">
    <source>
        <dbReference type="ARBA" id="ARBA00010790"/>
    </source>
</evidence>
<feature type="binding site" evidence="12">
    <location>
        <begin position="486"/>
        <end position="487"/>
    </location>
    <ligand>
        <name>FAD</name>
        <dbReference type="ChEBI" id="CHEBI:57692"/>
    </ligand>
</feature>
<evidence type="ECO:0000313" key="19">
    <source>
        <dbReference type="Proteomes" id="UP000796880"/>
    </source>
</evidence>
<feature type="binding site" evidence="12">
    <location>
        <position position="123"/>
    </location>
    <ligand>
        <name>FAD</name>
        <dbReference type="ChEBI" id="CHEBI:57692"/>
    </ligand>
</feature>
<feature type="binding site" evidence="12">
    <location>
        <begin position="526"/>
        <end position="527"/>
    </location>
    <ligand>
        <name>FAD</name>
        <dbReference type="ChEBI" id="CHEBI:57692"/>
    </ligand>
</feature>
<dbReference type="InterPro" id="IPR012132">
    <property type="entry name" value="GMC_OxRdtase"/>
</dbReference>
<evidence type="ECO:0000256" key="7">
    <source>
        <dbReference type="ARBA" id="ARBA00022729"/>
    </source>
</evidence>
<keyword evidence="10" id="KW-0325">Glycoprotein</keyword>
<dbReference type="PIRSF" id="PIRSF000137">
    <property type="entry name" value="Alcohol_oxidase"/>
    <property type="match status" value="1"/>
</dbReference>
<dbReference type="Gene3D" id="3.50.50.60">
    <property type="entry name" value="FAD/NAD(P)-binding domain"/>
    <property type="match status" value="1"/>
</dbReference>
<accession>A0A8K0HJJ0</accession>
<dbReference type="PANTHER" id="PTHR45968:SF23">
    <property type="entry name" value="GLUCOSE-METHANOL-CHOLINE OXIDOREDUCTASE N-TERMINAL DOMAIN-CONTAINING PROTEIN"/>
    <property type="match status" value="1"/>
</dbReference>
<evidence type="ECO:0000256" key="5">
    <source>
        <dbReference type="ARBA" id="ARBA00013074"/>
    </source>
</evidence>
<dbReference type="Gene3D" id="3.30.410.40">
    <property type="match status" value="1"/>
</dbReference>
<dbReference type="GO" id="GO:0016614">
    <property type="term" value="F:oxidoreductase activity, acting on CH-OH group of donors"/>
    <property type="evidence" value="ECO:0007669"/>
    <property type="project" value="InterPro"/>
</dbReference>
<proteinExistence type="inferred from homology"/>
<evidence type="ECO:0000256" key="11">
    <source>
        <dbReference type="ARBA" id="ARBA00023239"/>
    </source>
</evidence>
<evidence type="ECO:0000313" key="18">
    <source>
        <dbReference type="EMBL" id="KAF3452834.1"/>
    </source>
</evidence>
<evidence type="ECO:0000256" key="8">
    <source>
        <dbReference type="ARBA" id="ARBA00022827"/>
    </source>
</evidence>
<comment type="subunit">
    <text evidence="4">Monomer.</text>
</comment>
<evidence type="ECO:0000256" key="14">
    <source>
        <dbReference type="RuleBase" id="RU003968"/>
    </source>
</evidence>
<comment type="similarity">
    <text evidence="3 14">Belongs to the GMC oxidoreductase family.</text>
</comment>
<evidence type="ECO:0000256" key="4">
    <source>
        <dbReference type="ARBA" id="ARBA00011245"/>
    </source>
</evidence>
<feature type="signal peptide" evidence="15">
    <location>
        <begin position="1"/>
        <end position="21"/>
    </location>
</feature>
<evidence type="ECO:0000256" key="6">
    <source>
        <dbReference type="ARBA" id="ARBA00022630"/>
    </source>
</evidence>
<dbReference type="SUPFAM" id="SSF54373">
    <property type="entry name" value="FAD-linked reductases, C-terminal domain"/>
    <property type="match status" value="1"/>
</dbReference>
<comment type="cofactor">
    <cofactor evidence="2 12">
        <name>FAD</name>
        <dbReference type="ChEBI" id="CHEBI:57692"/>
    </cofactor>
</comment>
<dbReference type="GO" id="GO:0050660">
    <property type="term" value="F:flavin adenine dinucleotide binding"/>
    <property type="evidence" value="ECO:0007669"/>
    <property type="project" value="InterPro"/>
</dbReference>
<dbReference type="EMBL" id="VOIH02000002">
    <property type="protein sequence ID" value="KAF3452834.1"/>
    <property type="molecule type" value="Genomic_DNA"/>
</dbReference>
<dbReference type="InterPro" id="IPR036188">
    <property type="entry name" value="FAD/NAD-bd_sf"/>
</dbReference>